<sequence>MILGHPDAVISGQGERETALVKSAEKFVKEFELLIKIILNGPLQVPDEESDHLSLKRRTFTFQLALFDSAWCSFLNSFVVWKAKDARSLEEDLIRAACRLELSMIQTCKMTPEGDSGPLSHDMKAIQKQVSEDQKLMREKVLHLSGVAGIERMENALSDTRMKFFNARESGSSISPLNTPILFPSPASASLGSSDKASNLTMDSEKQSSAVRSLFRDKVDLKDIGSSGLIHSVSLSSQESLDKENVRIVNEYVHGERVFADISSLAGEHQSGILAKVKETMENAFWDGIIESVRQDEPNYSRVVELMREVRDGICAMAPQNWRQEIIEAIDLEVLTQVLNLGKLDVDYLGKILEYALITLRKLSAPAYEDELKKKHQQFMKDLADTCWASDSSENSEVIALIKGLRFVLDQIQELKQEISKARIRILEPFLKGPGALYFLGQDFTSRYGHPSNAVAALPLTAKWLSSAREGKDEEWAQHITLRSELTSRHESSSSFLPSTTLRTGGSSLVKMSGNKADASSTSNASHYIETIDPHLECKGVEIDLLVRLGLLKLVNKITGLTEGELPETMNLNFFRLRNVQSQVQKIIVIATSLLVLRQTLLSQRMVSSQAHMDTLLSDSFKQLSKCLDSVADAGIQDIVEILSTAVDEDNKLADVTLRPSKEIMARMLSKSLQEEDAVFTRVSRAVYLAVRGVVLGGTGKQGRELAEIALQKVGASLLLDQVVEAASVLVVAAKVSVIVHGPWYANLTKE</sequence>
<dbReference type="GO" id="GO:0007165">
    <property type="term" value="P:signal transduction"/>
    <property type="evidence" value="ECO:0007669"/>
    <property type="project" value="TreeGrafter"/>
</dbReference>
<accession>A0A142CCZ6</accession>
<protein>
    <submittedName>
        <fullName evidence="2">Zinc finger CCCH domain-containing protein 17</fullName>
    </submittedName>
</protein>
<dbReference type="PANTHER" id="PTHR12832:SF11">
    <property type="entry name" value="LD23868P"/>
    <property type="match status" value="1"/>
</dbReference>
<reference evidence="2" key="1">
    <citation type="submission" date="2015-10" db="EMBL/GenBank/DDBJ databases">
        <title>Development and characterization of simple sequence repeats loci for Catalpa bungei (Catalpa scop) using next-generation sequencing.</title>
        <authorList>
            <person name="Wang P."/>
        </authorList>
    </citation>
    <scope>NUCLEOTIDE SEQUENCE</scope>
</reference>
<evidence type="ECO:0000256" key="1">
    <source>
        <dbReference type="ARBA" id="ARBA00010954"/>
    </source>
</evidence>
<name>A0A142CCZ6_9LAMI</name>
<dbReference type="EMBL" id="KT893766">
    <property type="protein sequence ID" value="AMP82899.1"/>
    <property type="molecule type" value="mRNA"/>
</dbReference>
<evidence type="ECO:0000313" key="2">
    <source>
        <dbReference type="EMBL" id="AMP82899.1"/>
    </source>
</evidence>
<dbReference type="PANTHER" id="PTHR12832">
    <property type="entry name" value="TESTIS-SPECIFIC PROTEIN PBS13 T-COMPLEX 11"/>
    <property type="match status" value="1"/>
</dbReference>
<dbReference type="AlphaFoldDB" id="A0A142CCZ6"/>
<organism evidence="2">
    <name type="scientific">Catalpa bungei</name>
    <dbReference type="NCBI Taxonomy" id="265496"/>
    <lineage>
        <taxon>Eukaryota</taxon>
        <taxon>Viridiplantae</taxon>
        <taxon>Streptophyta</taxon>
        <taxon>Embryophyta</taxon>
        <taxon>Tracheophyta</taxon>
        <taxon>Spermatophyta</taxon>
        <taxon>Magnoliopsida</taxon>
        <taxon>eudicotyledons</taxon>
        <taxon>Gunneridae</taxon>
        <taxon>Pentapetalae</taxon>
        <taxon>asterids</taxon>
        <taxon>lamiids</taxon>
        <taxon>Lamiales</taxon>
        <taxon>Bignoniaceae</taxon>
        <taxon>Catalpeae</taxon>
        <taxon>Catalpa</taxon>
    </lineage>
</organism>
<comment type="similarity">
    <text evidence="1">Belongs to the TCP11 family.</text>
</comment>
<dbReference type="InterPro" id="IPR008862">
    <property type="entry name" value="Tcp11"/>
</dbReference>
<dbReference type="Pfam" id="PF05794">
    <property type="entry name" value="Tcp11"/>
    <property type="match status" value="1"/>
</dbReference>
<proteinExistence type="evidence at transcript level"/>